<dbReference type="EMBL" id="KV875122">
    <property type="protein sequence ID" value="OIW22318.1"/>
    <property type="molecule type" value="Genomic_DNA"/>
</dbReference>
<protein>
    <submittedName>
        <fullName evidence="1">Uncharacterized protein</fullName>
    </submittedName>
</protein>
<name>A0A1J7I462_9PEZI</name>
<evidence type="ECO:0000313" key="1">
    <source>
        <dbReference type="EMBL" id="OIW22318.1"/>
    </source>
</evidence>
<accession>A0A1J7I462</accession>
<dbReference type="InParanoid" id="A0A1J7I462"/>
<evidence type="ECO:0000313" key="2">
    <source>
        <dbReference type="Proteomes" id="UP000182658"/>
    </source>
</evidence>
<gene>
    <name evidence="1" type="ORF">CONLIGDRAFT_687673</name>
</gene>
<organism evidence="1 2">
    <name type="scientific">Coniochaeta ligniaria NRRL 30616</name>
    <dbReference type="NCBI Taxonomy" id="1408157"/>
    <lineage>
        <taxon>Eukaryota</taxon>
        <taxon>Fungi</taxon>
        <taxon>Dikarya</taxon>
        <taxon>Ascomycota</taxon>
        <taxon>Pezizomycotina</taxon>
        <taxon>Sordariomycetes</taxon>
        <taxon>Sordariomycetidae</taxon>
        <taxon>Coniochaetales</taxon>
        <taxon>Coniochaetaceae</taxon>
        <taxon>Coniochaeta</taxon>
    </lineage>
</organism>
<reference evidence="1 2" key="1">
    <citation type="submission" date="2016-10" db="EMBL/GenBank/DDBJ databases">
        <title>Draft genome sequence of Coniochaeta ligniaria NRRL30616, a lignocellulolytic fungus for bioabatement of inhibitors in plant biomass hydrolysates.</title>
        <authorList>
            <consortium name="DOE Joint Genome Institute"/>
            <person name="Jimenez D.J."/>
            <person name="Hector R.E."/>
            <person name="Riley R."/>
            <person name="Sun H."/>
            <person name="Grigoriev I.V."/>
            <person name="Van Elsas J.D."/>
            <person name="Nichols N.N."/>
        </authorList>
    </citation>
    <scope>NUCLEOTIDE SEQUENCE [LARGE SCALE GENOMIC DNA]</scope>
    <source>
        <strain evidence="1 2">NRRL 30616</strain>
    </source>
</reference>
<keyword evidence="2" id="KW-1185">Reference proteome</keyword>
<proteinExistence type="predicted"/>
<sequence>MFYTLKSPDVMASRYQPNSVTNLPAAQLDQQRSQGILFLHFIRDRDAGKAMHLSSVQLSYLASRTPIKQHESAPYSFVSFVQNEHTSQEGEDTYLMLVSADLHLSDTLRSSSSSNGIAHSSRQLKATLAEYTGPSYHLAALPDVRSVNLVPASRG</sequence>
<dbReference type="AlphaFoldDB" id="A0A1J7I462"/>
<dbReference type="Proteomes" id="UP000182658">
    <property type="component" value="Unassembled WGS sequence"/>
</dbReference>